<organism evidence="7 8">
    <name type="scientific">Zostera marina</name>
    <name type="common">Eelgrass</name>
    <dbReference type="NCBI Taxonomy" id="29655"/>
    <lineage>
        <taxon>Eukaryota</taxon>
        <taxon>Viridiplantae</taxon>
        <taxon>Streptophyta</taxon>
        <taxon>Embryophyta</taxon>
        <taxon>Tracheophyta</taxon>
        <taxon>Spermatophyta</taxon>
        <taxon>Magnoliopsida</taxon>
        <taxon>Liliopsida</taxon>
        <taxon>Zosteraceae</taxon>
        <taxon>Zostera</taxon>
    </lineage>
</organism>
<dbReference type="OrthoDB" id="10039147at2759"/>
<gene>
    <name evidence="7" type="ORF">ZOSMA_60G00640</name>
</gene>
<dbReference type="Proteomes" id="UP000036987">
    <property type="component" value="Unassembled WGS sequence"/>
</dbReference>
<evidence type="ECO:0000256" key="4">
    <source>
        <dbReference type="ARBA" id="ARBA00023136"/>
    </source>
</evidence>
<evidence type="ECO:0000256" key="3">
    <source>
        <dbReference type="ARBA" id="ARBA00022989"/>
    </source>
</evidence>
<dbReference type="GO" id="GO:0005509">
    <property type="term" value="F:calcium ion binding"/>
    <property type="evidence" value="ECO:0000318"/>
    <property type="project" value="GO_Central"/>
</dbReference>
<dbReference type="GO" id="GO:0005783">
    <property type="term" value="C:endoplasmic reticulum"/>
    <property type="evidence" value="ECO:0000318"/>
    <property type="project" value="GO_Central"/>
</dbReference>
<dbReference type="Pfam" id="PF07946">
    <property type="entry name" value="CCDC47"/>
    <property type="match status" value="1"/>
</dbReference>
<dbReference type="PANTHER" id="PTHR12883">
    <property type="entry name" value="ADIPOCYTE-SPECIFIC PROTEIN 4-RELATED"/>
    <property type="match status" value="1"/>
</dbReference>
<keyword evidence="3 6" id="KW-1133">Transmembrane helix</keyword>
<dbReference type="InterPro" id="IPR012879">
    <property type="entry name" value="CCDC47"/>
</dbReference>
<evidence type="ECO:0000313" key="8">
    <source>
        <dbReference type="Proteomes" id="UP000036987"/>
    </source>
</evidence>
<dbReference type="EMBL" id="LFYR01001640">
    <property type="protein sequence ID" value="KMZ60120.1"/>
    <property type="molecule type" value="Genomic_DNA"/>
</dbReference>
<dbReference type="PANTHER" id="PTHR12883:SF0">
    <property type="entry name" value="PAT COMPLEX SUBUNIT CCDC47"/>
    <property type="match status" value="1"/>
</dbReference>
<protein>
    <submittedName>
        <fullName evidence="7">Putative Coiled-coil domain-containing protein 47</fullName>
    </submittedName>
</protein>
<proteinExistence type="predicted"/>
<feature type="compositionally biased region" description="Pro residues" evidence="5">
    <location>
        <begin position="96"/>
        <end position="109"/>
    </location>
</feature>
<comment type="caution">
    <text evidence="7">The sequence shown here is derived from an EMBL/GenBank/DDBJ whole genome shotgun (WGS) entry which is preliminary data.</text>
</comment>
<evidence type="ECO:0000256" key="1">
    <source>
        <dbReference type="ARBA" id="ARBA00004167"/>
    </source>
</evidence>
<reference evidence="8" key="1">
    <citation type="journal article" date="2016" name="Nature">
        <title>The genome of the seagrass Zostera marina reveals angiosperm adaptation to the sea.</title>
        <authorList>
            <person name="Olsen J.L."/>
            <person name="Rouze P."/>
            <person name="Verhelst B."/>
            <person name="Lin Y.-C."/>
            <person name="Bayer T."/>
            <person name="Collen J."/>
            <person name="Dattolo E."/>
            <person name="De Paoli E."/>
            <person name="Dittami S."/>
            <person name="Maumus F."/>
            <person name="Michel G."/>
            <person name="Kersting A."/>
            <person name="Lauritano C."/>
            <person name="Lohaus R."/>
            <person name="Toepel M."/>
            <person name="Tonon T."/>
            <person name="Vanneste K."/>
            <person name="Amirebrahimi M."/>
            <person name="Brakel J."/>
            <person name="Bostroem C."/>
            <person name="Chovatia M."/>
            <person name="Grimwood J."/>
            <person name="Jenkins J.W."/>
            <person name="Jueterbock A."/>
            <person name="Mraz A."/>
            <person name="Stam W.T."/>
            <person name="Tice H."/>
            <person name="Bornberg-Bauer E."/>
            <person name="Green P.J."/>
            <person name="Pearson G.A."/>
            <person name="Procaccini G."/>
            <person name="Duarte C.M."/>
            <person name="Schmutz J."/>
            <person name="Reusch T.B.H."/>
            <person name="Van de Peer Y."/>
        </authorList>
    </citation>
    <scope>NUCLEOTIDE SEQUENCE [LARGE SCALE GENOMIC DNA]</scope>
    <source>
        <strain evidence="8">cv. Finnish</strain>
    </source>
</reference>
<evidence type="ECO:0000256" key="2">
    <source>
        <dbReference type="ARBA" id="ARBA00022692"/>
    </source>
</evidence>
<sequence length="495" mass="56654">MATETSSRRRIGKVTASVIYGGELLWCIFSIVSVVSLLIHELSRHPVYASSEFEGFDFEESDTEDELTHSFSSISFPTPLTTTQSHASDFHDGPHSPIPEPADPVPNPSPVEDEWDEDEFEGFPSQIHSEPMQEKSSSPEFSLHNSVSVEGMEEDKVGKKKILLRDCYVDIFCVWFLLCFGCNFFIGRNQNKNIAMAWAVKFATKDALFEKNFNLMGFGISDEIPLLLSDGYNIFKFYASGRKYCHGFLATLELKSRHDLISRWFTELILPKMETITFEVTMNDDAMDQVVFALVKKKLSKNILKDESDLQRYAGLALNAPSERKWVAKDLLVLSESKEVAGDIITDAVLDLVFGEKAFEKFGKWFVSMHFSDQHFGRSHKKVLIFKFELPDQNKMEDISRLMTLVPYYIDLVGRYKLSTRVRAKTEAARAKADQEAQRELQNARQGDILKKKLEKKRMIEETAAKLSVEAVNRKKFMDTVRRQSKKYPAKSVRY</sequence>
<dbReference type="AlphaFoldDB" id="A0A0K9NVX6"/>
<evidence type="ECO:0000256" key="6">
    <source>
        <dbReference type="SAM" id="Phobius"/>
    </source>
</evidence>
<keyword evidence="4 6" id="KW-0472">Membrane</keyword>
<accession>A0A0K9NVX6</accession>
<evidence type="ECO:0000256" key="5">
    <source>
        <dbReference type="SAM" id="MobiDB-lite"/>
    </source>
</evidence>
<dbReference type="STRING" id="29655.A0A0K9NVX6"/>
<keyword evidence="8" id="KW-1185">Reference proteome</keyword>
<feature type="region of interest" description="Disordered" evidence="5">
    <location>
        <begin position="82"/>
        <end position="118"/>
    </location>
</feature>
<keyword evidence="2 6" id="KW-0812">Transmembrane</keyword>
<dbReference type="GO" id="GO:0032469">
    <property type="term" value="P:endoplasmic reticulum calcium ion homeostasis"/>
    <property type="evidence" value="ECO:0007669"/>
    <property type="project" value="InterPro"/>
</dbReference>
<comment type="subcellular location">
    <subcellularLocation>
        <location evidence="1">Membrane</location>
        <topology evidence="1">Single-pass membrane protein</topology>
    </subcellularLocation>
</comment>
<dbReference type="GO" id="GO:0016020">
    <property type="term" value="C:membrane"/>
    <property type="evidence" value="ECO:0007669"/>
    <property type="project" value="UniProtKB-SubCell"/>
</dbReference>
<feature type="transmembrane region" description="Helical" evidence="6">
    <location>
        <begin position="18"/>
        <end position="39"/>
    </location>
</feature>
<name>A0A0K9NVX6_ZOSMR</name>
<feature type="transmembrane region" description="Helical" evidence="6">
    <location>
        <begin position="167"/>
        <end position="186"/>
    </location>
</feature>
<evidence type="ECO:0000313" key="7">
    <source>
        <dbReference type="EMBL" id="KMZ60120.1"/>
    </source>
</evidence>